<dbReference type="EMBL" id="JAKOGI010000075">
    <property type="protein sequence ID" value="KAJ8445620.1"/>
    <property type="molecule type" value="Genomic_DNA"/>
</dbReference>
<dbReference type="PANTHER" id="PTHR34835:SF90">
    <property type="entry name" value="AMINOTRANSFERASE-LIKE PLANT MOBILE DOMAIN-CONTAINING PROTEIN"/>
    <property type="match status" value="1"/>
</dbReference>
<sequence>MPSIPKSLCCVVLTTSLYILLEAQVLTISLYDRTLLCIGDGNEIVSYTQAERQNTDHQSTQYGEDTIFDISKRLAKWLLEKYDLRGTSLNPPKGKVLIYEEDVHATLGLRIGLLEISEDKSSKTDIEFLEQWRKRWNIERCGPSIGSIDDVILEGVGHGPKFTIDFIMYAISTCIVANAGGTCHFCALKYLQNANEIHNYYWCAYVIKCLNDAVIECKGDKSKFFQGPLLFLMISGLSAFYHPISLMFTQLLYLVFLMKITNFNIYNVLLCKLVYLDRVEFRADKVERWFPIAINWQTEKLKKKDRDEQLPREYERGRIIGRIVYQNYTSKNWKRNSTDKEYLLKSNDVHIVHIATDNFKTLYLSIMTQCSINYTYQFESIRDNDTTLKNNKNSKKRMDFTPPSFSLRISSEKGRCASRSLDIAPTMLKFGFSLKGAINASIAEENHMEAPNTYTRKTKKNQSLGTQKEYMA</sequence>
<dbReference type="OrthoDB" id="1001981at2759"/>
<feature type="signal peptide" evidence="3">
    <location>
        <begin position="1"/>
        <end position="23"/>
    </location>
</feature>
<dbReference type="AlphaFoldDB" id="A0A9Q1QMK7"/>
<accession>A0A9Q1QMK7</accession>
<protein>
    <submittedName>
        <fullName evidence="4">Uncharacterized protein</fullName>
    </submittedName>
</protein>
<keyword evidence="5" id="KW-1185">Reference proteome</keyword>
<name>A0A9Q1QMK7_9CARY</name>
<comment type="caution">
    <text evidence="4">The sequence shown here is derived from an EMBL/GenBank/DDBJ whole genome shotgun (WGS) entry which is preliminary data.</text>
</comment>
<dbReference type="Proteomes" id="UP001153076">
    <property type="component" value="Unassembled WGS sequence"/>
</dbReference>
<feature type="transmembrane region" description="Helical" evidence="2">
    <location>
        <begin position="229"/>
        <end position="256"/>
    </location>
</feature>
<evidence type="ECO:0000313" key="5">
    <source>
        <dbReference type="Proteomes" id="UP001153076"/>
    </source>
</evidence>
<keyword evidence="3" id="KW-0732">Signal</keyword>
<organism evidence="4 5">
    <name type="scientific">Carnegiea gigantea</name>
    <dbReference type="NCBI Taxonomy" id="171969"/>
    <lineage>
        <taxon>Eukaryota</taxon>
        <taxon>Viridiplantae</taxon>
        <taxon>Streptophyta</taxon>
        <taxon>Embryophyta</taxon>
        <taxon>Tracheophyta</taxon>
        <taxon>Spermatophyta</taxon>
        <taxon>Magnoliopsida</taxon>
        <taxon>eudicotyledons</taxon>
        <taxon>Gunneridae</taxon>
        <taxon>Pentapetalae</taxon>
        <taxon>Caryophyllales</taxon>
        <taxon>Cactineae</taxon>
        <taxon>Cactaceae</taxon>
        <taxon>Cactoideae</taxon>
        <taxon>Echinocereeae</taxon>
        <taxon>Carnegiea</taxon>
    </lineage>
</organism>
<reference evidence="4" key="1">
    <citation type="submission" date="2022-04" db="EMBL/GenBank/DDBJ databases">
        <title>Carnegiea gigantea Genome sequencing and assembly v2.</title>
        <authorList>
            <person name="Copetti D."/>
            <person name="Sanderson M.J."/>
            <person name="Burquez A."/>
            <person name="Wojciechowski M.F."/>
        </authorList>
    </citation>
    <scope>NUCLEOTIDE SEQUENCE</scope>
    <source>
        <strain evidence="4">SGP5-SGP5p</strain>
        <tissue evidence="4">Aerial part</tissue>
    </source>
</reference>
<keyword evidence="2" id="KW-0812">Transmembrane</keyword>
<evidence type="ECO:0000256" key="3">
    <source>
        <dbReference type="SAM" id="SignalP"/>
    </source>
</evidence>
<dbReference type="PANTHER" id="PTHR34835">
    <property type="entry name" value="OS07G0283600 PROTEIN-RELATED"/>
    <property type="match status" value="1"/>
</dbReference>
<keyword evidence="2" id="KW-0472">Membrane</keyword>
<proteinExistence type="predicted"/>
<keyword evidence="2" id="KW-1133">Transmembrane helix</keyword>
<feature type="chain" id="PRO_5040482394" evidence="3">
    <location>
        <begin position="24"/>
        <end position="472"/>
    </location>
</feature>
<evidence type="ECO:0000313" key="4">
    <source>
        <dbReference type="EMBL" id="KAJ8445620.1"/>
    </source>
</evidence>
<gene>
    <name evidence="4" type="ORF">Cgig2_018561</name>
</gene>
<evidence type="ECO:0000256" key="2">
    <source>
        <dbReference type="SAM" id="Phobius"/>
    </source>
</evidence>
<feature type="region of interest" description="Disordered" evidence="1">
    <location>
        <begin position="449"/>
        <end position="472"/>
    </location>
</feature>
<evidence type="ECO:0000256" key="1">
    <source>
        <dbReference type="SAM" id="MobiDB-lite"/>
    </source>
</evidence>